<evidence type="ECO:0000256" key="8">
    <source>
        <dbReference type="ARBA" id="ARBA00023196"/>
    </source>
</evidence>
<name>W7T9E7_9STRA</name>
<dbReference type="OrthoDB" id="239812at2759"/>
<organism evidence="12 13">
    <name type="scientific">Nannochloropsis gaditana</name>
    <dbReference type="NCBI Taxonomy" id="72520"/>
    <lineage>
        <taxon>Eukaryota</taxon>
        <taxon>Sar</taxon>
        <taxon>Stramenopiles</taxon>
        <taxon>Ochrophyta</taxon>
        <taxon>Eustigmatophyceae</taxon>
        <taxon>Eustigmatales</taxon>
        <taxon>Monodopsidaceae</taxon>
        <taxon>Nannochloropsis</taxon>
    </lineage>
</organism>
<reference evidence="12 13" key="1">
    <citation type="journal article" date="2014" name="Mol. Plant">
        <title>Chromosome Scale Genome Assembly and Transcriptome Profiling of Nannochloropsis gaditana in Nitrogen Depletion.</title>
        <authorList>
            <person name="Corteggiani Carpinelli E."/>
            <person name="Telatin A."/>
            <person name="Vitulo N."/>
            <person name="Forcato C."/>
            <person name="D'Angelo M."/>
            <person name="Schiavon R."/>
            <person name="Vezzi A."/>
            <person name="Giacometti G.M."/>
            <person name="Morosinotto T."/>
            <person name="Valle G."/>
        </authorList>
    </citation>
    <scope>NUCLEOTIDE SEQUENCE [LARGE SCALE GENOMIC DNA]</scope>
    <source>
        <strain evidence="12 13">B-31</strain>
    </source>
</reference>
<evidence type="ECO:0000313" key="13">
    <source>
        <dbReference type="Proteomes" id="UP000019335"/>
    </source>
</evidence>
<proteinExistence type="inferred from homology"/>
<accession>W7T9E7</accession>
<feature type="non-terminal residue" evidence="12">
    <location>
        <position position="140"/>
    </location>
</feature>
<dbReference type="FunFam" id="1.10.287.80:FF:000003">
    <property type="entry name" value="ATP synthase gamma chain, chloroplastic"/>
    <property type="match status" value="1"/>
</dbReference>
<feature type="signal peptide" evidence="11">
    <location>
        <begin position="1"/>
        <end position="16"/>
    </location>
</feature>
<evidence type="ECO:0000256" key="6">
    <source>
        <dbReference type="ARBA" id="ARBA00023065"/>
    </source>
</evidence>
<evidence type="ECO:0000256" key="9">
    <source>
        <dbReference type="ARBA" id="ARBA00023310"/>
    </source>
</evidence>
<keyword evidence="7" id="KW-0472">Membrane</keyword>
<evidence type="ECO:0000256" key="11">
    <source>
        <dbReference type="SAM" id="SignalP"/>
    </source>
</evidence>
<evidence type="ECO:0000256" key="4">
    <source>
        <dbReference type="ARBA" id="ARBA00022448"/>
    </source>
</evidence>
<comment type="similarity">
    <text evidence="3">Belongs to the ATPase gamma chain family.</text>
</comment>
<dbReference type="AlphaFoldDB" id="W7T9E7"/>
<dbReference type="InterPro" id="IPR000131">
    <property type="entry name" value="ATP_synth_F1_gsu"/>
</dbReference>
<dbReference type="GO" id="GO:0009535">
    <property type="term" value="C:chloroplast thylakoid membrane"/>
    <property type="evidence" value="ECO:0007669"/>
    <property type="project" value="UniProtKB-SubCell"/>
</dbReference>
<comment type="caution">
    <text evidence="12">The sequence shown here is derived from an EMBL/GenBank/DDBJ whole genome shotgun (WGS) entry which is preliminary data.</text>
</comment>
<dbReference type="Gene3D" id="1.10.287.80">
    <property type="entry name" value="ATP synthase, gamma subunit, helix hairpin domain"/>
    <property type="match status" value="1"/>
</dbReference>
<evidence type="ECO:0000256" key="7">
    <source>
        <dbReference type="ARBA" id="ARBA00023136"/>
    </source>
</evidence>
<keyword evidence="5" id="KW-0375">Hydrogen ion transport</keyword>
<dbReference type="PANTHER" id="PTHR11693:SF41">
    <property type="entry name" value="ATP SYNTHASE GAMMA CHAIN, CHLOROPLASTIC"/>
    <property type="match status" value="1"/>
</dbReference>
<gene>
    <name evidence="12" type="primary">AtpC</name>
    <name evidence="12" type="ORF">Naga_101191g1</name>
</gene>
<comment type="subcellular location">
    <subcellularLocation>
        <location evidence="2">Plastid</location>
        <location evidence="2">Chloroplast thylakoid membrane</location>
        <topology evidence="2">Peripheral membrane protein</topology>
    </subcellularLocation>
</comment>
<evidence type="ECO:0000256" key="10">
    <source>
        <dbReference type="ARBA" id="ARBA00031066"/>
    </source>
</evidence>
<evidence type="ECO:0000313" key="12">
    <source>
        <dbReference type="EMBL" id="EWM22982.1"/>
    </source>
</evidence>
<dbReference type="GO" id="GO:0046933">
    <property type="term" value="F:proton-transporting ATP synthase activity, rotational mechanism"/>
    <property type="evidence" value="ECO:0007669"/>
    <property type="project" value="InterPro"/>
</dbReference>
<keyword evidence="13" id="KW-1185">Reference proteome</keyword>
<dbReference type="SUPFAM" id="SSF52943">
    <property type="entry name" value="ATP synthase (F1-ATPase), gamma subunit"/>
    <property type="match status" value="1"/>
</dbReference>
<keyword evidence="6" id="KW-0406">Ion transport</keyword>
<dbReference type="EMBL" id="AZIL01001955">
    <property type="protein sequence ID" value="EWM22982.1"/>
    <property type="molecule type" value="Genomic_DNA"/>
</dbReference>
<protein>
    <recommendedName>
        <fullName evidence="10">F-ATPase gamma subunit</fullName>
    </recommendedName>
</protein>
<dbReference type="Pfam" id="PF00231">
    <property type="entry name" value="ATP-synt"/>
    <property type="match status" value="1"/>
</dbReference>
<evidence type="ECO:0000256" key="1">
    <source>
        <dbReference type="ARBA" id="ARBA00003456"/>
    </source>
</evidence>
<comment type="function">
    <text evidence="1">Produces ATP from ADP in the presence of a proton gradient across the membrane. The gamma chain is believed to be important in regulating ATPase activity and the flow of protons through the CF(0) complex.</text>
</comment>
<keyword evidence="4" id="KW-0813">Transport</keyword>
<dbReference type="GO" id="GO:0045259">
    <property type="term" value="C:proton-transporting ATP synthase complex"/>
    <property type="evidence" value="ECO:0007669"/>
    <property type="project" value="UniProtKB-KW"/>
</dbReference>
<keyword evidence="9" id="KW-0066">ATP synthesis</keyword>
<keyword evidence="11" id="KW-0732">Signal</keyword>
<sequence length="140" mass="15302">MMRTVVVLSLLLGANAFQAPFLSRVAPGAQSLRSNDFTTTEAFEPSIHPSLSRPRGQSIRMDGKSNAIRGRITSVKSTKKITEAMRLVAAAKVRRAQEAVLSTRPFNEGLQSVFSGLVQRLALENIELPLLQDRPVKSVT</sequence>
<dbReference type="Proteomes" id="UP000019335">
    <property type="component" value="Chromosome 19"/>
</dbReference>
<dbReference type="InterPro" id="IPR035968">
    <property type="entry name" value="ATP_synth_F1_ATPase_gsu"/>
</dbReference>
<dbReference type="PANTHER" id="PTHR11693">
    <property type="entry name" value="ATP SYNTHASE GAMMA CHAIN"/>
    <property type="match status" value="1"/>
</dbReference>
<keyword evidence="8" id="KW-0139">CF(1)</keyword>
<evidence type="ECO:0000256" key="5">
    <source>
        <dbReference type="ARBA" id="ARBA00022781"/>
    </source>
</evidence>
<feature type="chain" id="PRO_5004900496" description="F-ATPase gamma subunit" evidence="11">
    <location>
        <begin position="17"/>
        <end position="140"/>
    </location>
</feature>
<evidence type="ECO:0000256" key="2">
    <source>
        <dbReference type="ARBA" id="ARBA00004525"/>
    </source>
</evidence>
<evidence type="ECO:0000256" key="3">
    <source>
        <dbReference type="ARBA" id="ARBA00007681"/>
    </source>
</evidence>